<evidence type="ECO:0000313" key="3">
    <source>
        <dbReference type="Proteomes" id="UP000593567"/>
    </source>
</evidence>
<protein>
    <submittedName>
        <fullName evidence="2">Uncharacterized protein</fullName>
    </submittedName>
</protein>
<name>A0A7J7JL46_BUGNE</name>
<organism evidence="2 3">
    <name type="scientific">Bugula neritina</name>
    <name type="common">Brown bryozoan</name>
    <name type="synonym">Sertularia neritina</name>
    <dbReference type="NCBI Taxonomy" id="10212"/>
    <lineage>
        <taxon>Eukaryota</taxon>
        <taxon>Metazoa</taxon>
        <taxon>Spiralia</taxon>
        <taxon>Lophotrochozoa</taxon>
        <taxon>Bryozoa</taxon>
        <taxon>Gymnolaemata</taxon>
        <taxon>Cheilostomatida</taxon>
        <taxon>Flustrina</taxon>
        <taxon>Buguloidea</taxon>
        <taxon>Bugulidae</taxon>
        <taxon>Bugula</taxon>
    </lineage>
</organism>
<proteinExistence type="predicted"/>
<feature type="compositionally biased region" description="Basic residues" evidence="1">
    <location>
        <begin position="36"/>
        <end position="47"/>
    </location>
</feature>
<feature type="region of interest" description="Disordered" evidence="1">
    <location>
        <begin position="1"/>
        <end position="82"/>
    </location>
</feature>
<reference evidence="2" key="1">
    <citation type="submission" date="2020-06" db="EMBL/GenBank/DDBJ databases">
        <title>Draft genome of Bugula neritina, a colonial animal packing powerful symbionts and potential medicines.</title>
        <authorList>
            <person name="Rayko M."/>
        </authorList>
    </citation>
    <scope>NUCLEOTIDE SEQUENCE [LARGE SCALE GENOMIC DNA]</scope>
    <source>
        <strain evidence="2">Kwan_BN1</strain>
    </source>
</reference>
<feature type="compositionally biased region" description="Polar residues" evidence="1">
    <location>
        <begin position="49"/>
        <end position="60"/>
    </location>
</feature>
<feature type="compositionally biased region" description="Polar residues" evidence="1">
    <location>
        <begin position="1"/>
        <end position="35"/>
    </location>
</feature>
<dbReference type="EMBL" id="VXIV02002299">
    <property type="protein sequence ID" value="KAF6026324.1"/>
    <property type="molecule type" value="Genomic_DNA"/>
</dbReference>
<gene>
    <name evidence="2" type="ORF">EB796_015363</name>
</gene>
<feature type="compositionally biased region" description="Polar residues" evidence="1">
    <location>
        <begin position="150"/>
        <end position="162"/>
    </location>
</feature>
<keyword evidence="3" id="KW-1185">Reference proteome</keyword>
<dbReference type="AlphaFoldDB" id="A0A7J7JL46"/>
<feature type="region of interest" description="Disordered" evidence="1">
    <location>
        <begin position="146"/>
        <end position="197"/>
    </location>
</feature>
<evidence type="ECO:0000256" key="1">
    <source>
        <dbReference type="SAM" id="MobiDB-lite"/>
    </source>
</evidence>
<feature type="compositionally biased region" description="Polar residues" evidence="1">
    <location>
        <begin position="177"/>
        <end position="197"/>
    </location>
</feature>
<sequence>MGCTTSIQNNKGETESRLSASLEVTQNKNGVQTQYHGHHSSRLRKSIKVSPTNNASNDSYVTPRGHSGRHSPAISDVTDRTETNKSIKRVAFNDELDTCSSSRSPTELKKARQRRERNLRKKLLNQMGEAEVLSERLLVESERLSLTSSMSRATSRTGSSFPYNYRRNHDTDAADNITETTAASVTTPRNNTGGVSE</sequence>
<accession>A0A7J7JL46</accession>
<evidence type="ECO:0000313" key="2">
    <source>
        <dbReference type="EMBL" id="KAF6026324.1"/>
    </source>
</evidence>
<comment type="caution">
    <text evidence="2">The sequence shown here is derived from an EMBL/GenBank/DDBJ whole genome shotgun (WGS) entry which is preliminary data.</text>
</comment>
<dbReference type="Proteomes" id="UP000593567">
    <property type="component" value="Unassembled WGS sequence"/>
</dbReference>